<evidence type="ECO:0000259" key="2">
    <source>
        <dbReference type="PROSITE" id="PS50186"/>
    </source>
</evidence>
<keyword evidence="4" id="KW-1185">Reference proteome</keyword>
<dbReference type="Proteomes" id="UP000816034">
    <property type="component" value="Unassembled WGS sequence"/>
</dbReference>
<dbReference type="RefSeq" id="XP_044543300.1">
    <property type="nucleotide sequence ID" value="XM_044686835.1"/>
</dbReference>
<dbReference type="InterPro" id="IPR036388">
    <property type="entry name" value="WH-like_DNA-bd_sf"/>
</dbReference>
<reference evidence="3 4" key="1">
    <citation type="journal article" date="2018" name="BMC Genomics">
        <title>The genome of Naegleria lovaniensis, the basis for a comparative approach to unravel pathogenicity factors of the human pathogenic amoeba N. fowleri.</title>
        <authorList>
            <person name="Liechti N."/>
            <person name="Schurch N."/>
            <person name="Bruggmann R."/>
            <person name="Wittwer M."/>
        </authorList>
    </citation>
    <scope>NUCLEOTIDE SEQUENCE [LARGE SCALE GENOMIC DNA]</scope>
    <source>
        <strain evidence="3 4">ATCC 30569</strain>
    </source>
</reference>
<dbReference type="AlphaFoldDB" id="A0AA88GCS5"/>
<name>A0AA88GCS5_NAELO</name>
<dbReference type="PROSITE" id="PS50186">
    <property type="entry name" value="DEP"/>
    <property type="match status" value="1"/>
</dbReference>
<organism evidence="3 4">
    <name type="scientific">Naegleria lovaniensis</name>
    <name type="common">Amoeba</name>
    <dbReference type="NCBI Taxonomy" id="51637"/>
    <lineage>
        <taxon>Eukaryota</taxon>
        <taxon>Discoba</taxon>
        <taxon>Heterolobosea</taxon>
        <taxon>Tetramitia</taxon>
        <taxon>Eutetramitia</taxon>
        <taxon>Vahlkampfiidae</taxon>
        <taxon>Naegleria</taxon>
    </lineage>
</organism>
<feature type="compositionally biased region" description="Low complexity" evidence="1">
    <location>
        <begin position="78"/>
        <end position="89"/>
    </location>
</feature>
<dbReference type="GO" id="GO:0035556">
    <property type="term" value="P:intracellular signal transduction"/>
    <property type="evidence" value="ECO:0007669"/>
    <property type="project" value="InterPro"/>
</dbReference>
<dbReference type="InterPro" id="IPR036390">
    <property type="entry name" value="WH_DNA-bd_sf"/>
</dbReference>
<feature type="region of interest" description="Disordered" evidence="1">
    <location>
        <begin position="58"/>
        <end position="97"/>
    </location>
</feature>
<evidence type="ECO:0000256" key="1">
    <source>
        <dbReference type="SAM" id="MobiDB-lite"/>
    </source>
</evidence>
<protein>
    <recommendedName>
        <fullName evidence="2">DEP domain-containing protein</fullName>
    </recommendedName>
</protein>
<dbReference type="GeneID" id="68103659"/>
<comment type="caution">
    <text evidence="3">The sequence shown here is derived from an EMBL/GenBank/DDBJ whole genome shotgun (WGS) entry which is preliminary data.</text>
</comment>
<feature type="compositionally biased region" description="Polar residues" evidence="1">
    <location>
        <begin position="58"/>
        <end position="70"/>
    </location>
</feature>
<sequence length="428" mass="48875">MKTITDGSLPISFDSGSFALTTASTVQRDSFPSSNNIPVQTLSQSPLKVFQSNKVSIPSSQQQPTCNQDGSKIKSPLSCHSSSEDVSSSTHVKRHNHVDQKLTRGNNNVQRYILLQICPVPDLKDLYGTDFIANSLVTIKFSQKDLNFIFEQFTSRITLQTREFSKQVFDECFDGASAMKIFMDIISQYYSQVVSPNATLEKLALHVGQYLLTIGKLEHILREHCFKNVNTLFYRLANEPVHTKNSRHASIPIEKSSLFSSPFVSSFATITFPKTPNWFLFIPQNDTFIVQHSSNSVELFQCHMGEKNSHENINNSFQYSPVFRNVHLSTLKHVLLNELLPQQDGVEMLSRNDDMYIYTFLQRTKFQEYPDYITIQLLSVHSMHQLTPQSTFAAFSISKYGYSDWGANKERLIDWSNKLERMCLTIIK</sequence>
<accession>A0AA88GCS5</accession>
<dbReference type="Gene3D" id="1.10.10.10">
    <property type="entry name" value="Winged helix-like DNA-binding domain superfamily/Winged helix DNA-binding domain"/>
    <property type="match status" value="1"/>
</dbReference>
<evidence type="ECO:0000313" key="3">
    <source>
        <dbReference type="EMBL" id="KAG2374126.1"/>
    </source>
</evidence>
<gene>
    <name evidence="3" type="ORF">C9374_011205</name>
</gene>
<feature type="domain" description="DEP" evidence="2">
    <location>
        <begin position="153"/>
        <end position="238"/>
    </location>
</feature>
<proteinExistence type="predicted"/>
<dbReference type="SUPFAM" id="SSF46785">
    <property type="entry name" value="Winged helix' DNA-binding domain"/>
    <property type="match status" value="1"/>
</dbReference>
<dbReference type="EMBL" id="PYSW02000048">
    <property type="protein sequence ID" value="KAG2374126.1"/>
    <property type="molecule type" value="Genomic_DNA"/>
</dbReference>
<dbReference type="InterPro" id="IPR000591">
    <property type="entry name" value="DEP_dom"/>
</dbReference>
<evidence type="ECO:0000313" key="4">
    <source>
        <dbReference type="Proteomes" id="UP000816034"/>
    </source>
</evidence>